<gene>
    <name evidence="2" type="primary">LOC104210834</name>
</gene>
<dbReference type="AlphaFoldDB" id="A0A1U7V792"/>
<dbReference type="PANTHER" id="PTHR34222">
    <property type="entry name" value="GAG_PRE-INTEGRS DOMAIN-CONTAINING PROTEIN"/>
    <property type="match status" value="1"/>
</dbReference>
<reference evidence="1" key="1">
    <citation type="journal article" date="2013" name="Genome Biol.">
        <title>Reference genomes and transcriptomes of Nicotiana sylvestris and Nicotiana tomentosiformis.</title>
        <authorList>
            <person name="Sierro N."/>
            <person name="Battey J.N."/>
            <person name="Ouadi S."/>
            <person name="Bovet L."/>
            <person name="Goepfert S."/>
            <person name="Bakaher N."/>
            <person name="Peitsch M.C."/>
            <person name="Ivanov N.V."/>
        </authorList>
    </citation>
    <scope>NUCLEOTIDE SEQUENCE [LARGE SCALE GENOMIC DNA]</scope>
</reference>
<dbReference type="PANTHER" id="PTHR34222:SF99">
    <property type="entry name" value="PROTEIN, PUTATIVE-RELATED"/>
    <property type="match status" value="1"/>
</dbReference>
<sequence>MHKAEQDRRLIQFLMGLNEVYTVVRGSILMMNPIPSMAQAFSLLIQDEKQYEMRPSNHMVAESISLHANATGNANNSRNNNFRTNYPPNSNFPNTNRSKPFCDYCKRPEHTKDKYFKLHGYPQTSNNNQNFKYDKNKRVMANAHSNLSDKISGKTEEFGPKDENQNLNLSKEQYSQLINILQHFNTRSRGEGSHNTNHGAGSVNLAAGNMNFAGPFNEKASGDCKIGMVCISCAPFV</sequence>
<dbReference type="GeneID" id="104210834"/>
<organism evidence="1 2">
    <name type="scientific">Nicotiana sylvestris</name>
    <name type="common">Wood tobacco</name>
    <name type="synonym">South American tobacco</name>
    <dbReference type="NCBI Taxonomy" id="4096"/>
    <lineage>
        <taxon>Eukaryota</taxon>
        <taxon>Viridiplantae</taxon>
        <taxon>Streptophyta</taxon>
        <taxon>Embryophyta</taxon>
        <taxon>Tracheophyta</taxon>
        <taxon>Spermatophyta</taxon>
        <taxon>Magnoliopsida</taxon>
        <taxon>eudicotyledons</taxon>
        <taxon>Gunneridae</taxon>
        <taxon>Pentapetalae</taxon>
        <taxon>asterids</taxon>
        <taxon>lamiids</taxon>
        <taxon>Solanales</taxon>
        <taxon>Solanaceae</taxon>
        <taxon>Nicotianoideae</taxon>
        <taxon>Nicotianeae</taxon>
        <taxon>Nicotiana</taxon>
    </lineage>
</organism>
<evidence type="ECO:0000313" key="2">
    <source>
        <dbReference type="RefSeq" id="XP_009758109.1"/>
    </source>
</evidence>
<accession>A0A1U7V792</accession>
<dbReference type="Proteomes" id="UP000189701">
    <property type="component" value="Unplaced"/>
</dbReference>
<proteinExistence type="predicted"/>
<protein>
    <submittedName>
        <fullName evidence="2">Uncharacterized protein DDB_G0287625-like</fullName>
    </submittedName>
</protein>
<dbReference type="eggNOG" id="KOG0017">
    <property type="taxonomic scope" value="Eukaryota"/>
</dbReference>
<name>A0A1U7V792_NICSY</name>
<keyword evidence="1" id="KW-1185">Reference proteome</keyword>
<dbReference type="KEGG" id="nsy:104210834"/>
<dbReference type="RefSeq" id="XP_009758109.1">
    <property type="nucleotide sequence ID" value="XM_009759807.1"/>
</dbReference>
<reference evidence="2" key="2">
    <citation type="submission" date="2025-08" db="UniProtKB">
        <authorList>
            <consortium name="RefSeq"/>
        </authorList>
    </citation>
    <scope>IDENTIFICATION</scope>
    <source>
        <tissue evidence="2">Leaf</tissue>
    </source>
</reference>
<evidence type="ECO:0000313" key="1">
    <source>
        <dbReference type="Proteomes" id="UP000189701"/>
    </source>
</evidence>